<comment type="caution">
    <text evidence="2">The sequence shown here is derived from an EMBL/GenBank/DDBJ whole genome shotgun (WGS) entry which is preliminary data.</text>
</comment>
<feature type="transmembrane region" description="Helical" evidence="1">
    <location>
        <begin position="336"/>
        <end position="358"/>
    </location>
</feature>
<feature type="transmembrane region" description="Helical" evidence="1">
    <location>
        <begin position="310"/>
        <end position="329"/>
    </location>
</feature>
<dbReference type="SUPFAM" id="SSF56784">
    <property type="entry name" value="HAD-like"/>
    <property type="match status" value="1"/>
</dbReference>
<dbReference type="Gene3D" id="3.40.50.1000">
    <property type="entry name" value="HAD superfamily/HAD-like"/>
    <property type="match status" value="1"/>
</dbReference>
<reference evidence="2 3" key="1">
    <citation type="submission" date="2020-08" db="EMBL/GenBank/DDBJ databases">
        <title>Genomic Encyclopedia of Type Strains, Phase IV (KMG-IV): sequencing the most valuable type-strain genomes for metagenomic binning, comparative biology and taxonomic classification.</title>
        <authorList>
            <person name="Goeker M."/>
        </authorList>
    </citation>
    <scope>NUCLEOTIDE SEQUENCE [LARGE SCALE GENOMIC DNA]</scope>
    <source>
        <strain evidence="2 3">DSM 100044</strain>
    </source>
</reference>
<keyword evidence="1" id="KW-1133">Transmembrane helix</keyword>
<feature type="transmembrane region" description="Helical" evidence="1">
    <location>
        <begin position="284"/>
        <end position="304"/>
    </location>
</feature>
<dbReference type="AlphaFoldDB" id="A0A7W9ETM8"/>
<accession>A0A7W9ETM8</accession>
<keyword evidence="1" id="KW-0472">Membrane</keyword>
<feature type="transmembrane region" description="Helical" evidence="1">
    <location>
        <begin position="242"/>
        <end position="263"/>
    </location>
</feature>
<evidence type="ECO:0000256" key="1">
    <source>
        <dbReference type="SAM" id="Phobius"/>
    </source>
</evidence>
<keyword evidence="1" id="KW-0812">Transmembrane</keyword>
<dbReference type="EMBL" id="JACIJK010000003">
    <property type="protein sequence ID" value="MBB5714305.1"/>
    <property type="molecule type" value="Genomic_DNA"/>
</dbReference>
<dbReference type="InterPro" id="IPR044878">
    <property type="entry name" value="UbiA_sf"/>
</dbReference>
<dbReference type="InterPro" id="IPR036412">
    <property type="entry name" value="HAD-like_sf"/>
</dbReference>
<evidence type="ECO:0000313" key="2">
    <source>
        <dbReference type="EMBL" id="MBB5714305.1"/>
    </source>
</evidence>
<sequence>MGAQSIAALDDVPPEQLQAGRAPVVPRHSLPLIVDLDGTLVRTDTLHESLLALAFRRPWHLVGAVAAMRRGRAVFKRHVGRVSVLDWAALPFDPHVLSLIERRRAAGDPVHLVTAADQSIADGVGSALKLFETATGSDGSHNLRGSAKAAYLAERFPDGFDYVGDCVSDIAVWRETGRATLAGGSKRLAMRLEGEGLTTTMLPCHRARASDWVRLMRPRRWLANLLLFLPLLTAPEDGRADLVLRFGIAWLLFGMAGSAANMLGELGDLALERRHPIRRSGPLAAGRIGIGTALTLSFVLLAAALAGGALLGGTIAVALLGYAGLLLVCHPRPGRMLAGLLGAAGMAAILLSAGLMLAGHPLV</sequence>
<name>A0A7W9ETM8_9SPHN</name>
<keyword evidence="3" id="KW-1185">Reference proteome</keyword>
<evidence type="ECO:0008006" key="4">
    <source>
        <dbReference type="Google" id="ProtNLM"/>
    </source>
</evidence>
<dbReference type="Gene3D" id="1.10.357.140">
    <property type="entry name" value="UbiA prenyltransferase"/>
    <property type="match status" value="1"/>
</dbReference>
<dbReference type="RefSeq" id="WP_184055508.1">
    <property type="nucleotide sequence ID" value="NZ_JACIJK010000003.1"/>
</dbReference>
<protein>
    <recommendedName>
        <fullName evidence="4">UbiA family prenyltransferase</fullName>
    </recommendedName>
</protein>
<proteinExistence type="predicted"/>
<dbReference type="Proteomes" id="UP000546200">
    <property type="component" value="Unassembled WGS sequence"/>
</dbReference>
<organism evidence="2 3">
    <name type="scientific">Sphingomonas aerophila</name>
    <dbReference type="NCBI Taxonomy" id="1344948"/>
    <lineage>
        <taxon>Bacteria</taxon>
        <taxon>Pseudomonadati</taxon>
        <taxon>Pseudomonadota</taxon>
        <taxon>Alphaproteobacteria</taxon>
        <taxon>Sphingomonadales</taxon>
        <taxon>Sphingomonadaceae</taxon>
        <taxon>Sphingomonas</taxon>
    </lineage>
</organism>
<gene>
    <name evidence="2" type="ORF">FHS94_001136</name>
</gene>
<dbReference type="InterPro" id="IPR023214">
    <property type="entry name" value="HAD_sf"/>
</dbReference>
<evidence type="ECO:0000313" key="3">
    <source>
        <dbReference type="Proteomes" id="UP000546200"/>
    </source>
</evidence>